<accession>A0A2K1NXB1</accession>
<organism evidence="1 2">
    <name type="scientific">Petrotoga olearia DSM 13574</name>
    <dbReference type="NCBI Taxonomy" id="1122955"/>
    <lineage>
        <taxon>Bacteria</taxon>
        <taxon>Thermotogati</taxon>
        <taxon>Thermotogota</taxon>
        <taxon>Thermotogae</taxon>
        <taxon>Petrotogales</taxon>
        <taxon>Petrotogaceae</taxon>
        <taxon>Petrotoga</taxon>
    </lineage>
</organism>
<reference evidence="1 2" key="1">
    <citation type="submission" date="2013-12" db="EMBL/GenBank/DDBJ databases">
        <title>Comparative genomics of Petrotoga isolates.</title>
        <authorList>
            <person name="Nesbo C.L."/>
            <person name="Charchuk R."/>
            <person name="Chow K."/>
        </authorList>
    </citation>
    <scope>NUCLEOTIDE SEQUENCE [LARGE SCALE GENOMIC DNA]</scope>
    <source>
        <strain evidence="1 2">DSM 13574</strain>
    </source>
</reference>
<protein>
    <submittedName>
        <fullName evidence="1">Uncharacterized protein</fullName>
    </submittedName>
</protein>
<name>A0A2K1NXB1_9BACT</name>
<gene>
    <name evidence="1" type="ORF">X929_09490</name>
</gene>
<dbReference type="OrthoDB" id="46554at2"/>
<proteinExistence type="predicted"/>
<evidence type="ECO:0000313" key="2">
    <source>
        <dbReference type="Proteomes" id="UP000236434"/>
    </source>
</evidence>
<dbReference type="EMBL" id="AZRL01000022">
    <property type="protein sequence ID" value="PNR95175.1"/>
    <property type="molecule type" value="Genomic_DNA"/>
</dbReference>
<dbReference type="AlphaFoldDB" id="A0A2K1NXB1"/>
<dbReference type="RefSeq" id="WP_103067731.1">
    <property type="nucleotide sequence ID" value="NZ_AZRL01000022.1"/>
</dbReference>
<evidence type="ECO:0000313" key="1">
    <source>
        <dbReference type="EMBL" id="PNR95175.1"/>
    </source>
</evidence>
<sequence>MIEEGVSNSIILDIVQPSLTFPEIKLEKGNSLGLYTTETELMTSYFFKLISEPEKYAKEVKINGFLANGMNWVGRSFTHIVVPQIWKDSIYNILKNKPKRRHLIFIGARKCDINYAELSDISTIISYYKKDCSVLVISDSVELLQATTDRVVNMLGESIVYGSKEFFN</sequence>
<dbReference type="Proteomes" id="UP000236434">
    <property type="component" value="Unassembled WGS sequence"/>
</dbReference>
<comment type="caution">
    <text evidence="1">The sequence shown here is derived from an EMBL/GenBank/DDBJ whole genome shotgun (WGS) entry which is preliminary data.</text>
</comment>